<organism evidence="5 6">
    <name type="scientific">Fusarium pseudocircinatum</name>
    <dbReference type="NCBI Taxonomy" id="56676"/>
    <lineage>
        <taxon>Eukaryota</taxon>
        <taxon>Fungi</taxon>
        <taxon>Dikarya</taxon>
        <taxon>Ascomycota</taxon>
        <taxon>Pezizomycotina</taxon>
        <taxon>Sordariomycetes</taxon>
        <taxon>Hypocreomycetidae</taxon>
        <taxon>Hypocreales</taxon>
        <taxon>Nectriaceae</taxon>
        <taxon>Fusarium</taxon>
        <taxon>Fusarium fujikuroi species complex</taxon>
    </lineage>
</organism>
<evidence type="ECO:0000259" key="3">
    <source>
        <dbReference type="Pfam" id="PF00465"/>
    </source>
</evidence>
<dbReference type="GO" id="GO:0005739">
    <property type="term" value="C:mitochondrion"/>
    <property type="evidence" value="ECO:0007669"/>
    <property type="project" value="TreeGrafter"/>
</dbReference>
<dbReference type="Pfam" id="PF00465">
    <property type="entry name" value="Fe-ADH"/>
    <property type="match status" value="1"/>
</dbReference>
<evidence type="ECO:0000256" key="1">
    <source>
        <dbReference type="ARBA" id="ARBA00023002"/>
    </source>
</evidence>
<dbReference type="InterPro" id="IPR001670">
    <property type="entry name" value="ADH_Fe/GldA"/>
</dbReference>
<sequence length="357" mass="38222">MRTFEFVSNSPRVLFGKGTLAQIPSLVKELGPKSVMILSTPEQADIAKHVANILGDVTAAIFTGAVMHTPVQVTESALRRAHEANIDGVVSVGGGSTIGLGKAICVRTGLVHVCIPTTYAGSEMTPILGETENGRKVTRRDSKILPTAVVYDVDLTLTLPVKMSVNSGINAIAHSVEALYASNTNPIINLMACEGIRSLSEALPILQSVPQNNESRYKALYGAWLCGLCLGAVEMALHHKLCHTLGGSFNLPHAETHVVVLPHALAFNAPSDPQAMSQLAAALPESQGDAVRGINALYRRLGINMSLETLGMQEEGVDKAADIAVSNPYRNPRPLERDTLREVLRRAWSGEQARQDL</sequence>
<feature type="domain" description="Fe-containing alcohol dehydrogenase-like C-terminal" evidence="4">
    <location>
        <begin position="165"/>
        <end position="348"/>
    </location>
</feature>
<gene>
    <name evidence="5" type="ORF">FPCIR_12820</name>
</gene>
<keyword evidence="1" id="KW-0560">Oxidoreductase</keyword>
<evidence type="ECO:0000313" key="5">
    <source>
        <dbReference type="EMBL" id="KAF5576033.1"/>
    </source>
</evidence>
<accession>A0A8H5KNM4</accession>
<comment type="caution">
    <text evidence="5">The sequence shown here is derived from an EMBL/GenBank/DDBJ whole genome shotgun (WGS) entry which is preliminary data.</text>
</comment>
<dbReference type="GO" id="GO:0018506">
    <property type="term" value="F:maleylacetate reductase activity"/>
    <property type="evidence" value="ECO:0007669"/>
    <property type="project" value="InterPro"/>
</dbReference>
<proteinExistence type="predicted"/>
<dbReference type="InterPro" id="IPR056798">
    <property type="entry name" value="ADH_Fe_C"/>
</dbReference>
<evidence type="ECO:0000256" key="2">
    <source>
        <dbReference type="ARBA" id="ARBA00023027"/>
    </source>
</evidence>
<dbReference type="Pfam" id="PF25137">
    <property type="entry name" value="ADH_Fe_C"/>
    <property type="match status" value="1"/>
</dbReference>
<dbReference type="InterPro" id="IPR039697">
    <property type="entry name" value="Alcohol_dehydrogenase_Fe"/>
</dbReference>
<feature type="domain" description="Alcohol dehydrogenase iron-type/glycerol dehydrogenase GldA" evidence="3">
    <location>
        <begin position="11"/>
        <end position="152"/>
    </location>
</feature>
<evidence type="ECO:0000259" key="4">
    <source>
        <dbReference type="Pfam" id="PF25137"/>
    </source>
</evidence>
<dbReference type="EMBL" id="JAAOAS010000444">
    <property type="protein sequence ID" value="KAF5576033.1"/>
    <property type="molecule type" value="Genomic_DNA"/>
</dbReference>
<keyword evidence="6" id="KW-1185">Reference proteome</keyword>
<dbReference type="AlphaFoldDB" id="A0A8H5KNM4"/>
<dbReference type="OrthoDB" id="3360544at2759"/>
<dbReference type="Gene3D" id="3.40.50.1970">
    <property type="match status" value="1"/>
</dbReference>
<dbReference type="GO" id="GO:0004022">
    <property type="term" value="F:alcohol dehydrogenase (NAD+) activity"/>
    <property type="evidence" value="ECO:0007669"/>
    <property type="project" value="TreeGrafter"/>
</dbReference>
<dbReference type="Gene3D" id="1.20.1090.10">
    <property type="entry name" value="Dehydroquinate synthase-like - alpha domain"/>
    <property type="match status" value="1"/>
</dbReference>
<evidence type="ECO:0000313" key="6">
    <source>
        <dbReference type="Proteomes" id="UP000546213"/>
    </source>
</evidence>
<dbReference type="GO" id="GO:0046872">
    <property type="term" value="F:metal ion binding"/>
    <property type="evidence" value="ECO:0007669"/>
    <property type="project" value="InterPro"/>
</dbReference>
<name>A0A8H5KNM4_9HYPO</name>
<reference evidence="5 6" key="1">
    <citation type="submission" date="2020-05" db="EMBL/GenBank/DDBJ databases">
        <title>Identification and distribution of gene clusters putatively required for synthesis of sphingolipid metabolism inhibitors in phylogenetically diverse species of the filamentous fungus Fusarium.</title>
        <authorList>
            <person name="Kim H.-S."/>
            <person name="Busman M."/>
            <person name="Brown D.W."/>
            <person name="Divon H."/>
            <person name="Uhlig S."/>
            <person name="Proctor R.H."/>
        </authorList>
    </citation>
    <scope>NUCLEOTIDE SEQUENCE [LARGE SCALE GENOMIC DNA]</scope>
    <source>
        <strain evidence="5 6">NRRL 36939</strain>
    </source>
</reference>
<dbReference type="SUPFAM" id="SSF56796">
    <property type="entry name" value="Dehydroquinate synthase-like"/>
    <property type="match status" value="1"/>
</dbReference>
<dbReference type="Proteomes" id="UP000546213">
    <property type="component" value="Unassembled WGS sequence"/>
</dbReference>
<dbReference type="CDD" id="cd08177">
    <property type="entry name" value="MAR"/>
    <property type="match status" value="1"/>
</dbReference>
<keyword evidence="2" id="KW-0520">NAD</keyword>
<dbReference type="InterPro" id="IPR034786">
    <property type="entry name" value="MAR"/>
</dbReference>
<dbReference type="PANTHER" id="PTHR11496">
    <property type="entry name" value="ALCOHOL DEHYDROGENASE"/>
    <property type="match status" value="1"/>
</dbReference>
<protein>
    <submittedName>
        <fullName evidence="5">Maleylacetate reductase</fullName>
    </submittedName>
</protein>
<dbReference type="PANTHER" id="PTHR11496:SF105">
    <property type="entry name" value="REDUCTASE, PUTATIVE (AFU_ORTHOLOGUE AFUA_6G07090)-RELATED"/>
    <property type="match status" value="1"/>
</dbReference>